<accession>A0A0C1CB45</accession>
<name>A0A0C1CB45_9BACT</name>
<dbReference type="RefSeq" id="WP_006341795.1">
    <property type="nucleotide sequence ID" value="NZ_BAWW01000011.1"/>
</dbReference>
<gene>
    <name evidence="1" type="ORF">DB43_EP00180</name>
</gene>
<dbReference type="EMBL" id="JSAM01000035">
    <property type="protein sequence ID" value="KIA78160.1"/>
    <property type="molecule type" value="Genomic_DNA"/>
</dbReference>
<organism evidence="1 2">
    <name type="scientific">Parachlamydia acanthamoebae</name>
    <dbReference type="NCBI Taxonomy" id="83552"/>
    <lineage>
        <taxon>Bacteria</taxon>
        <taxon>Pseudomonadati</taxon>
        <taxon>Chlamydiota</taxon>
        <taxon>Chlamydiia</taxon>
        <taxon>Parachlamydiales</taxon>
        <taxon>Parachlamydiaceae</taxon>
        <taxon>Parachlamydia</taxon>
    </lineage>
</organism>
<dbReference type="PATRIC" id="fig|83552.4.peg.662"/>
<evidence type="ECO:0000313" key="2">
    <source>
        <dbReference type="Proteomes" id="UP000031307"/>
    </source>
</evidence>
<reference evidence="1 2" key="1">
    <citation type="journal article" date="2014" name="Mol. Biol. Evol.">
        <title>Massive expansion of Ubiquitination-related gene families within the Chlamydiae.</title>
        <authorList>
            <person name="Domman D."/>
            <person name="Collingro A."/>
            <person name="Lagkouvardos I."/>
            <person name="Gehre L."/>
            <person name="Weinmaier T."/>
            <person name="Rattei T."/>
            <person name="Subtil A."/>
            <person name="Horn M."/>
        </authorList>
    </citation>
    <scope>NUCLEOTIDE SEQUENCE [LARGE SCALE GENOMIC DNA]</scope>
    <source>
        <strain evidence="1 2">OEW1</strain>
    </source>
</reference>
<dbReference type="AlphaFoldDB" id="A0A0C1CB45"/>
<proteinExistence type="predicted"/>
<sequence length="176" mass="20759">MHTLKILSFFIALTLISSSVIESKECREQLKFSFDDREWKEDFQSNDQIGSITEYTLKNETVTDWSELVTVQKLIPIKVSAYDYYLEFVKGLKKEVNPLEVRSQVLKQSEDDILFEWSISGRDGLSQHEWFRLIKTPQSTWVLRYTTKKLQDVEKQRPIWEKILNSATLVREGDCQ</sequence>
<dbReference type="Proteomes" id="UP000031307">
    <property type="component" value="Unassembled WGS sequence"/>
</dbReference>
<protein>
    <submittedName>
        <fullName evidence="1">Uncharacterized protein</fullName>
    </submittedName>
</protein>
<evidence type="ECO:0000313" key="1">
    <source>
        <dbReference type="EMBL" id="KIA78160.1"/>
    </source>
</evidence>
<comment type="caution">
    <text evidence="1">The sequence shown here is derived from an EMBL/GenBank/DDBJ whole genome shotgun (WGS) entry which is preliminary data.</text>
</comment>